<reference evidence="1 2" key="1">
    <citation type="submission" date="2017-09" db="EMBL/GenBank/DDBJ databases">
        <title>WGS assembly of Aquilegia coerulea Goldsmith.</title>
        <authorList>
            <person name="Hodges S."/>
            <person name="Kramer E."/>
            <person name="Nordborg M."/>
            <person name="Tomkins J."/>
            <person name="Borevitz J."/>
            <person name="Derieg N."/>
            <person name="Yan J."/>
            <person name="Mihaltcheva S."/>
            <person name="Hayes R.D."/>
            <person name="Rokhsar D."/>
        </authorList>
    </citation>
    <scope>NUCLEOTIDE SEQUENCE [LARGE SCALE GENOMIC DNA]</scope>
    <source>
        <strain evidence="2">cv. Goldsmith</strain>
    </source>
</reference>
<name>A0A2G5DWB9_AQUCA</name>
<dbReference type="AlphaFoldDB" id="A0A2G5DWB9"/>
<accession>A0A2G5DWB9</accession>
<dbReference type="Proteomes" id="UP000230069">
    <property type="component" value="Unassembled WGS sequence"/>
</dbReference>
<proteinExistence type="predicted"/>
<keyword evidence="2" id="KW-1185">Reference proteome</keyword>
<dbReference type="EMBL" id="KZ305031">
    <property type="protein sequence ID" value="PIA47824.1"/>
    <property type="molecule type" value="Genomic_DNA"/>
</dbReference>
<evidence type="ECO:0000313" key="2">
    <source>
        <dbReference type="Proteomes" id="UP000230069"/>
    </source>
</evidence>
<evidence type="ECO:0000313" key="1">
    <source>
        <dbReference type="EMBL" id="PIA47824.1"/>
    </source>
</evidence>
<dbReference type="InParanoid" id="A0A2G5DWB9"/>
<sequence>MKLQTTQTHIRRTHGMVMVLSTNTMISTPASKPGDPISGLNSYIARSRLFVTVMLCPASTHHSHHTL</sequence>
<gene>
    <name evidence="1" type="ORF">AQUCO_01400428v1</name>
</gene>
<organism evidence="1 2">
    <name type="scientific">Aquilegia coerulea</name>
    <name type="common">Rocky mountain columbine</name>
    <dbReference type="NCBI Taxonomy" id="218851"/>
    <lineage>
        <taxon>Eukaryota</taxon>
        <taxon>Viridiplantae</taxon>
        <taxon>Streptophyta</taxon>
        <taxon>Embryophyta</taxon>
        <taxon>Tracheophyta</taxon>
        <taxon>Spermatophyta</taxon>
        <taxon>Magnoliopsida</taxon>
        <taxon>Ranunculales</taxon>
        <taxon>Ranunculaceae</taxon>
        <taxon>Thalictroideae</taxon>
        <taxon>Aquilegia</taxon>
    </lineage>
</organism>
<protein>
    <submittedName>
        <fullName evidence="1">Uncharacterized protein</fullName>
    </submittedName>
</protein>